<dbReference type="Proteomes" id="UP000334990">
    <property type="component" value="Unassembled WGS sequence"/>
</dbReference>
<dbReference type="EMBL" id="BLAD01000035">
    <property type="protein sequence ID" value="GER98174.1"/>
    <property type="molecule type" value="Genomic_DNA"/>
</dbReference>
<dbReference type="OrthoDB" id="5418945at2"/>
<protein>
    <submittedName>
        <fullName evidence="1">Uncharacterized protein</fullName>
    </submittedName>
</protein>
<comment type="caution">
    <text evidence="1">The sequence shown here is derived from an EMBL/GenBank/DDBJ whole genome shotgun (WGS) entry which is preliminary data.</text>
</comment>
<keyword evidence="2" id="KW-1185">Reference proteome</keyword>
<proteinExistence type="predicted"/>
<gene>
    <name evidence="1" type="ORF">Acor_02360</name>
</gene>
<evidence type="ECO:0000313" key="2">
    <source>
        <dbReference type="Proteomes" id="UP000334990"/>
    </source>
</evidence>
<dbReference type="AlphaFoldDB" id="A0A5M3VN15"/>
<evidence type="ECO:0000313" key="1">
    <source>
        <dbReference type="EMBL" id="GER98174.1"/>
    </source>
</evidence>
<organism evidence="1 2">
    <name type="scientific">Acrocarpospora corrugata</name>
    <dbReference type="NCBI Taxonomy" id="35763"/>
    <lineage>
        <taxon>Bacteria</taxon>
        <taxon>Bacillati</taxon>
        <taxon>Actinomycetota</taxon>
        <taxon>Actinomycetes</taxon>
        <taxon>Streptosporangiales</taxon>
        <taxon>Streptosporangiaceae</taxon>
        <taxon>Acrocarpospora</taxon>
    </lineage>
</organism>
<name>A0A5M3VN15_9ACTN</name>
<accession>A0A5M3VN15</accession>
<reference evidence="1 2" key="1">
    <citation type="submission" date="2019-10" db="EMBL/GenBank/DDBJ databases">
        <title>Whole genome shotgun sequence of Acrocarpospora corrugata NBRC 13972.</title>
        <authorList>
            <person name="Ichikawa N."/>
            <person name="Kimura A."/>
            <person name="Kitahashi Y."/>
            <person name="Komaki H."/>
            <person name="Oguchi A."/>
        </authorList>
    </citation>
    <scope>NUCLEOTIDE SEQUENCE [LARGE SCALE GENOMIC DNA]</scope>
    <source>
        <strain evidence="1 2">NBRC 13972</strain>
    </source>
</reference>
<sequence length="71" mass="7746">MLLYPSTSHLTQPRLVSLTDKGRRLGEVMDTDVEIQRRGLELGFRVVGDGGINSSASLGQYLRGKGVPCRS</sequence>
<dbReference type="RefSeq" id="WP_155334615.1">
    <property type="nucleotide sequence ID" value="NZ_BAAABN010000006.1"/>
</dbReference>